<dbReference type="AlphaFoldDB" id="A0A835WTF7"/>
<dbReference type="Proteomes" id="UP000613740">
    <property type="component" value="Unassembled WGS sequence"/>
</dbReference>
<comment type="caution">
    <text evidence="1">The sequence shown here is derived from an EMBL/GenBank/DDBJ whole genome shotgun (WGS) entry which is preliminary data.</text>
</comment>
<dbReference type="OrthoDB" id="552281at2759"/>
<organism evidence="1 2">
    <name type="scientific">Chlamydomonas schloesseri</name>
    <dbReference type="NCBI Taxonomy" id="2026947"/>
    <lineage>
        <taxon>Eukaryota</taxon>
        <taxon>Viridiplantae</taxon>
        <taxon>Chlorophyta</taxon>
        <taxon>core chlorophytes</taxon>
        <taxon>Chlorophyceae</taxon>
        <taxon>CS clade</taxon>
        <taxon>Chlamydomonadales</taxon>
        <taxon>Chlamydomonadaceae</taxon>
        <taxon>Chlamydomonas</taxon>
    </lineage>
</organism>
<proteinExistence type="predicted"/>
<reference evidence="1" key="1">
    <citation type="journal article" date="2020" name="bioRxiv">
        <title>Comparative genomics of Chlamydomonas.</title>
        <authorList>
            <person name="Craig R.J."/>
            <person name="Hasan A.R."/>
            <person name="Ness R.W."/>
            <person name="Keightley P.D."/>
        </authorList>
    </citation>
    <scope>NUCLEOTIDE SEQUENCE</scope>
    <source>
        <strain evidence="1">CCAP 11/173</strain>
    </source>
</reference>
<dbReference type="EMBL" id="JAEHOD010000005">
    <property type="protein sequence ID" value="KAG2452446.1"/>
    <property type="molecule type" value="Genomic_DNA"/>
</dbReference>
<gene>
    <name evidence="1" type="ORF">HYH02_002688</name>
</gene>
<keyword evidence="2" id="KW-1185">Reference proteome</keyword>
<evidence type="ECO:0000313" key="2">
    <source>
        <dbReference type="Proteomes" id="UP000613740"/>
    </source>
</evidence>
<name>A0A835WTF7_9CHLO</name>
<protein>
    <submittedName>
        <fullName evidence="1">Uncharacterized protein</fullName>
    </submittedName>
</protein>
<sequence length="262" mass="26325">MRQRILAVLDAADGAAAVGGGCGGEQPAAAAAWRATVVEKLLAATDANDLDLMLQHPVLLLAQAEEYRRVLLLQGEGGLASHTPAPLAWEEMQRAAGGGLEGLPIGYQAAASAAGAASSAAAQFASAAAALSSMQRLPLLPVSKPEQSPATEDSIMPMLLTTANGEGVPAGVTSAHVAEPGNSALALPLLPPAAPKAAMLGRRALLSTMLRASEECGIGKELTAAVTPLSRAMVVRDAGADGAGEASFDPGPPAPLMLYELD</sequence>
<accession>A0A835WTF7</accession>
<evidence type="ECO:0000313" key="1">
    <source>
        <dbReference type="EMBL" id="KAG2452446.1"/>
    </source>
</evidence>